<feature type="non-terminal residue" evidence="2">
    <location>
        <position position="145"/>
    </location>
</feature>
<accession>T0Z267</accession>
<evidence type="ECO:0000256" key="1">
    <source>
        <dbReference type="SAM" id="Phobius"/>
    </source>
</evidence>
<evidence type="ECO:0000313" key="2">
    <source>
        <dbReference type="EMBL" id="EQD42046.1"/>
    </source>
</evidence>
<organism evidence="2">
    <name type="scientific">mine drainage metagenome</name>
    <dbReference type="NCBI Taxonomy" id="410659"/>
    <lineage>
        <taxon>unclassified sequences</taxon>
        <taxon>metagenomes</taxon>
        <taxon>ecological metagenomes</taxon>
    </lineage>
</organism>
<reference evidence="2" key="1">
    <citation type="submission" date="2013-08" db="EMBL/GenBank/DDBJ databases">
        <authorList>
            <person name="Mendez C."/>
            <person name="Richter M."/>
            <person name="Ferrer M."/>
            <person name="Sanchez J."/>
        </authorList>
    </citation>
    <scope>NUCLEOTIDE SEQUENCE</scope>
</reference>
<dbReference type="EMBL" id="AUZX01011733">
    <property type="protein sequence ID" value="EQD42046.1"/>
    <property type="molecule type" value="Genomic_DNA"/>
</dbReference>
<sequence>MALVSASHERLDSWIYRNRERLKTGMRILFGAVWGIDGVLKFGSGVPDSFSSMVQSAGNGQPAWLQGWSSFWAGQAAQNPTFWVYLTGVLEIALAAALLLGFARKVAYGGGMLLSLFIVGGPRRIRWPLRSQFHRHRDGIVYAFV</sequence>
<gene>
    <name evidence="2" type="ORF">B1A_15974</name>
</gene>
<keyword evidence="1" id="KW-0472">Membrane</keyword>
<feature type="transmembrane region" description="Helical" evidence="1">
    <location>
        <begin position="82"/>
        <end position="100"/>
    </location>
</feature>
<protein>
    <submittedName>
        <fullName evidence="2">Copper-containing nitrite reductase</fullName>
    </submittedName>
</protein>
<keyword evidence="1" id="KW-1133">Transmembrane helix</keyword>
<keyword evidence="1" id="KW-0812">Transmembrane</keyword>
<proteinExistence type="predicted"/>
<dbReference type="AlphaFoldDB" id="T0Z267"/>
<reference evidence="2" key="2">
    <citation type="journal article" date="2014" name="ISME J.">
        <title>Microbial stratification in low pH oxic and suboxic macroscopic growths along an acid mine drainage.</title>
        <authorList>
            <person name="Mendez-Garcia C."/>
            <person name="Mesa V."/>
            <person name="Sprenger R.R."/>
            <person name="Richter M."/>
            <person name="Diez M.S."/>
            <person name="Solano J."/>
            <person name="Bargiela R."/>
            <person name="Golyshina O.V."/>
            <person name="Manteca A."/>
            <person name="Ramos J.L."/>
            <person name="Gallego J.R."/>
            <person name="Llorente I."/>
            <person name="Martins Dos Santos V.A."/>
            <person name="Jensen O.N."/>
            <person name="Pelaez A.I."/>
            <person name="Sanchez J."/>
            <person name="Ferrer M."/>
        </authorList>
    </citation>
    <scope>NUCLEOTIDE SEQUENCE</scope>
</reference>
<comment type="caution">
    <text evidence="2">The sequence shown here is derived from an EMBL/GenBank/DDBJ whole genome shotgun (WGS) entry which is preliminary data.</text>
</comment>
<name>T0Z267_9ZZZZ</name>